<protein>
    <submittedName>
        <fullName evidence="3">Uncharacterized protein</fullName>
    </submittedName>
</protein>
<keyword evidence="2" id="KW-1133">Transmembrane helix</keyword>
<gene>
    <name evidence="3" type="ORF">CYME_CMB060C</name>
</gene>
<organism evidence="3 4">
    <name type="scientific">Cyanidioschyzon merolae (strain NIES-3377 / 10D)</name>
    <name type="common">Unicellular red alga</name>
    <dbReference type="NCBI Taxonomy" id="280699"/>
    <lineage>
        <taxon>Eukaryota</taxon>
        <taxon>Rhodophyta</taxon>
        <taxon>Bangiophyceae</taxon>
        <taxon>Cyanidiales</taxon>
        <taxon>Cyanidiaceae</taxon>
        <taxon>Cyanidioschyzon</taxon>
    </lineage>
</organism>
<dbReference type="Gramene" id="CMB060CT">
    <property type="protein sequence ID" value="CMB060CT"/>
    <property type="gene ID" value="CMB060C"/>
</dbReference>
<evidence type="ECO:0000313" key="4">
    <source>
        <dbReference type="Proteomes" id="UP000007014"/>
    </source>
</evidence>
<evidence type="ECO:0000313" key="3">
    <source>
        <dbReference type="EMBL" id="BAM78877.1"/>
    </source>
</evidence>
<keyword evidence="2" id="KW-0472">Membrane</keyword>
<keyword evidence="2" id="KW-0812">Transmembrane</keyword>
<evidence type="ECO:0000256" key="1">
    <source>
        <dbReference type="SAM" id="MobiDB-lite"/>
    </source>
</evidence>
<reference evidence="3 4" key="2">
    <citation type="journal article" date="2007" name="BMC Biol.">
        <title>A 100%-complete sequence reveals unusually simple genomic features in the hot-spring red alga Cyanidioschyzon merolae.</title>
        <authorList>
            <person name="Nozaki H."/>
            <person name="Takano H."/>
            <person name="Misumi O."/>
            <person name="Terasawa K."/>
            <person name="Matsuzaki M."/>
            <person name="Maruyama S."/>
            <person name="Nishida K."/>
            <person name="Yagisawa F."/>
            <person name="Yoshida Y."/>
            <person name="Fujiwara T."/>
            <person name="Takio S."/>
            <person name="Tamura K."/>
            <person name="Chung S.J."/>
            <person name="Nakamura S."/>
            <person name="Kuroiwa H."/>
            <person name="Tanaka K."/>
            <person name="Sato N."/>
            <person name="Kuroiwa T."/>
        </authorList>
    </citation>
    <scope>NUCLEOTIDE SEQUENCE [LARGE SCALE GENOMIC DNA]</scope>
    <source>
        <strain evidence="3 4">10D</strain>
    </source>
</reference>
<evidence type="ECO:0000256" key="2">
    <source>
        <dbReference type="SAM" id="Phobius"/>
    </source>
</evidence>
<dbReference type="EMBL" id="AP006484">
    <property type="protein sequence ID" value="BAM78877.1"/>
    <property type="molecule type" value="Genomic_DNA"/>
</dbReference>
<keyword evidence="4" id="KW-1185">Reference proteome</keyword>
<dbReference type="GeneID" id="16992269"/>
<name>M1VA14_CYAM1</name>
<dbReference type="OrthoDB" id="5559at2759"/>
<dbReference type="RefSeq" id="XP_005535163.1">
    <property type="nucleotide sequence ID" value="XM_005535106.1"/>
</dbReference>
<dbReference type="Proteomes" id="UP000007014">
    <property type="component" value="Chromosome 2"/>
</dbReference>
<feature type="region of interest" description="Disordered" evidence="1">
    <location>
        <begin position="60"/>
        <end position="81"/>
    </location>
</feature>
<sequence>MLRRDEAVSARGAPAFAFASRHLLQTGHTVRVSTCAARVGPRYLGRQRFACRLGKLRASGPFPDGPENPISPDDQPDGSDSALLESLRRRVRDLYGSEEAPVAGRVPPTKDSALEAPLRRERGGRTVRTYVRAQQERSQALFVVGSIFFLSILSGVLFVFIYGAGAVHGGGHSVQHKPPIYGTDSYVNPYELLESSSSFDQ</sequence>
<reference evidence="3 4" key="1">
    <citation type="journal article" date="2004" name="Nature">
        <title>Genome sequence of the ultrasmall unicellular red alga Cyanidioschyzon merolae 10D.</title>
        <authorList>
            <person name="Matsuzaki M."/>
            <person name="Misumi O."/>
            <person name="Shin-i T."/>
            <person name="Maruyama S."/>
            <person name="Takahara M."/>
            <person name="Miyagishima S."/>
            <person name="Mori T."/>
            <person name="Nishida K."/>
            <person name="Yagisawa F."/>
            <person name="Nishida K."/>
            <person name="Yoshida Y."/>
            <person name="Nishimura Y."/>
            <person name="Nakao S."/>
            <person name="Kobayashi T."/>
            <person name="Momoyama Y."/>
            <person name="Higashiyama T."/>
            <person name="Minoda A."/>
            <person name="Sano M."/>
            <person name="Nomoto H."/>
            <person name="Oishi K."/>
            <person name="Hayashi H."/>
            <person name="Ohta F."/>
            <person name="Nishizaka S."/>
            <person name="Haga S."/>
            <person name="Miura S."/>
            <person name="Morishita T."/>
            <person name="Kabeya Y."/>
            <person name="Terasawa K."/>
            <person name="Suzuki Y."/>
            <person name="Ishii Y."/>
            <person name="Asakawa S."/>
            <person name="Takano H."/>
            <person name="Ohta N."/>
            <person name="Kuroiwa H."/>
            <person name="Tanaka K."/>
            <person name="Shimizu N."/>
            <person name="Sugano S."/>
            <person name="Sato N."/>
            <person name="Nozaki H."/>
            <person name="Ogasawara N."/>
            <person name="Kohara Y."/>
            <person name="Kuroiwa T."/>
        </authorList>
    </citation>
    <scope>NUCLEOTIDE SEQUENCE [LARGE SCALE GENOMIC DNA]</scope>
    <source>
        <strain evidence="3 4">10D</strain>
    </source>
</reference>
<dbReference type="HOGENOM" id="CLU_1362164_0_0_1"/>
<accession>M1VA14</accession>
<dbReference type="KEGG" id="cme:CYME_CMB060C"/>
<feature type="transmembrane region" description="Helical" evidence="2">
    <location>
        <begin position="140"/>
        <end position="164"/>
    </location>
</feature>
<dbReference type="AlphaFoldDB" id="M1VA14"/>
<proteinExistence type="predicted"/>